<dbReference type="Pfam" id="PF04194">
    <property type="entry name" value="PDCD2_C"/>
    <property type="match status" value="1"/>
</dbReference>
<feature type="compositionally biased region" description="Acidic residues" evidence="5">
    <location>
        <begin position="23"/>
        <end position="50"/>
    </location>
</feature>
<dbReference type="PANTHER" id="PTHR12298:SF4">
    <property type="entry name" value="PROGRAMMED CELL DEATH PROTEIN 2"/>
    <property type="match status" value="1"/>
</dbReference>
<dbReference type="GO" id="GO:0008270">
    <property type="term" value="F:zinc ion binding"/>
    <property type="evidence" value="ECO:0007669"/>
    <property type="project" value="UniProtKB-KW"/>
</dbReference>
<sequence>MCDNDLIAENLMQNLQITSSVDHDEEDEQEESEDKQEESDEEDEQEEDDDIVEIGVVKRLKLSRFPSPFKTIAGGFPAWLDPINLPSGTSTICGICGDPLQFLIQVYAPSEKESTFHRTLFIFMCPSMKCLLEDQHEQRKHPSNNPSRSVKVFRCQLPRSNKFYASEALDHNDGKVKAALCSWCKTWKGCSVCVNCRSACYCSKKHQAAHWRKGHNFECRNLAVDRQHIESNFAANNTIWPQFKIGIRVEPKDDMMSENGGYATGLSSAGNVDEEFNPLLYSVEADADTRSWAIFEERVSRVPGQVLRYCRNVGASPLWPISSNRPSETDVPRCCYCGGPRCFEFQIMPQLLHHFGVQNDENSLDWSTIVIYTCEASCDGSMAYKEEFAWVQLLN</sequence>
<dbReference type="PROSITE" id="PS01360">
    <property type="entry name" value="ZF_MYND_1"/>
    <property type="match status" value="1"/>
</dbReference>
<evidence type="ECO:0000256" key="3">
    <source>
        <dbReference type="ARBA" id="ARBA00022833"/>
    </source>
</evidence>
<evidence type="ECO:0000256" key="1">
    <source>
        <dbReference type="ARBA" id="ARBA00022723"/>
    </source>
</evidence>
<evidence type="ECO:0000256" key="5">
    <source>
        <dbReference type="SAM" id="MobiDB-lite"/>
    </source>
</evidence>
<gene>
    <name evidence="7" type="ORF">POM88_047931</name>
</gene>
<keyword evidence="3" id="KW-0862">Zinc</keyword>
<protein>
    <submittedName>
        <fullName evidence="7">Programmed cell death protein 2</fullName>
    </submittedName>
</protein>
<keyword evidence="1" id="KW-0479">Metal-binding</keyword>
<evidence type="ECO:0000259" key="6">
    <source>
        <dbReference type="PROSITE" id="PS50865"/>
    </source>
</evidence>
<dbReference type="InterPro" id="IPR002893">
    <property type="entry name" value="Znf_MYND"/>
</dbReference>
<feature type="region of interest" description="Disordered" evidence="5">
    <location>
        <begin position="13"/>
        <end position="50"/>
    </location>
</feature>
<keyword evidence="2 4" id="KW-0863">Zinc-finger</keyword>
<evidence type="ECO:0000313" key="7">
    <source>
        <dbReference type="EMBL" id="KAK1354675.1"/>
    </source>
</evidence>
<name>A0AAD8LXZ9_9APIA</name>
<dbReference type="GO" id="GO:0005737">
    <property type="term" value="C:cytoplasm"/>
    <property type="evidence" value="ECO:0007669"/>
    <property type="project" value="InterPro"/>
</dbReference>
<dbReference type="AlphaFoldDB" id="A0AAD8LXZ9"/>
<dbReference type="SUPFAM" id="SSF144232">
    <property type="entry name" value="HIT/MYND zinc finger-like"/>
    <property type="match status" value="1"/>
</dbReference>
<comment type="caution">
    <text evidence="7">The sequence shown here is derived from an EMBL/GenBank/DDBJ whole genome shotgun (WGS) entry which is preliminary data.</text>
</comment>
<dbReference type="Proteomes" id="UP001237642">
    <property type="component" value="Unassembled WGS sequence"/>
</dbReference>
<reference evidence="7" key="2">
    <citation type="submission" date="2023-05" db="EMBL/GenBank/DDBJ databases">
        <authorList>
            <person name="Schelkunov M.I."/>
        </authorList>
    </citation>
    <scope>NUCLEOTIDE SEQUENCE</scope>
    <source>
        <strain evidence="7">Hsosn_3</strain>
        <tissue evidence="7">Leaf</tissue>
    </source>
</reference>
<dbReference type="EMBL" id="JAUIZM010000011">
    <property type="protein sequence ID" value="KAK1354675.1"/>
    <property type="molecule type" value="Genomic_DNA"/>
</dbReference>
<evidence type="ECO:0000256" key="2">
    <source>
        <dbReference type="ARBA" id="ARBA00022771"/>
    </source>
</evidence>
<evidence type="ECO:0000313" key="8">
    <source>
        <dbReference type="Proteomes" id="UP001237642"/>
    </source>
</evidence>
<keyword evidence="8" id="KW-1185">Reference proteome</keyword>
<evidence type="ECO:0000256" key="4">
    <source>
        <dbReference type="PROSITE-ProRule" id="PRU00134"/>
    </source>
</evidence>
<organism evidence="7 8">
    <name type="scientific">Heracleum sosnowskyi</name>
    <dbReference type="NCBI Taxonomy" id="360622"/>
    <lineage>
        <taxon>Eukaryota</taxon>
        <taxon>Viridiplantae</taxon>
        <taxon>Streptophyta</taxon>
        <taxon>Embryophyta</taxon>
        <taxon>Tracheophyta</taxon>
        <taxon>Spermatophyta</taxon>
        <taxon>Magnoliopsida</taxon>
        <taxon>eudicotyledons</taxon>
        <taxon>Gunneridae</taxon>
        <taxon>Pentapetalae</taxon>
        <taxon>asterids</taxon>
        <taxon>campanulids</taxon>
        <taxon>Apiales</taxon>
        <taxon>Apiaceae</taxon>
        <taxon>Apioideae</taxon>
        <taxon>apioid superclade</taxon>
        <taxon>Tordylieae</taxon>
        <taxon>Tordyliinae</taxon>
        <taxon>Heracleum</taxon>
    </lineage>
</organism>
<dbReference type="InterPro" id="IPR007320">
    <property type="entry name" value="PDCD2_C"/>
</dbReference>
<accession>A0AAD8LXZ9</accession>
<proteinExistence type="predicted"/>
<dbReference type="PANTHER" id="PTHR12298">
    <property type="entry name" value="PCDC2 PROGRAMMED CELL DEATH PROTEIN 2 -RELATED"/>
    <property type="match status" value="1"/>
</dbReference>
<feature type="domain" description="MYND-type" evidence="6">
    <location>
        <begin position="181"/>
        <end position="219"/>
    </location>
</feature>
<dbReference type="PROSITE" id="PS50865">
    <property type="entry name" value="ZF_MYND_2"/>
    <property type="match status" value="1"/>
</dbReference>
<reference evidence="7" key="1">
    <citation type="submission" date="2023-02" db="EMBL/GenBank/DDBJ databases">
        <title>Genome of toxic invasive species Heracleum sosnowskyi carries increased number of genes despite the absence of recent whole-genome duplications.</title>
        <authorList>
            <person name="Schelkunov M."/>
            <person name="Shtratnikova V."/>
            <person name="Makarenko M."/>
            <person name="Klepikova A."/>
            <person name="Omelchenko D."/>
            <person name="Novikova G."/>
            <person name="Obukhova E."/>
            <person name="Bogdanov V."/>
            <person name="Penin A."/>
            <person name="Logacheva M."/>
        </authorList>
    </citation>
    <scope>NUCLEOTIDE SEQUENCE</scope>
    <source>
        <strain evidence="7">Hsosn_3</strain>
        <tissue evidence="7">Leaf</tissue>
    </source>
</reference>
<dbReference type="Gene3D" id="6.10.140.2220">
    <property type="match status" value="1"/>
</dbReference>